<dbReference type="Gene3D" id="1.10.3720.10">
    <property type="entry name" value="MetI-like"/>
    <property type="match status" value="1"/>
</dbReference>
<dbReference type="InterPro" id="IPR000515">
    <property type="entry name" value="MetI-like"/>
</dbReference>
<dbReference type="SUPFAM" id="SSF161098">
    <property type="entry name" value="MetI-like"/>
    <property type="match status" value="1"/>
</dbReference>
<dbReference type="RefSeq" id="YP_009051171.1">
    <property type="nucleotide sequence ID" value="NC_024665.1"/>
</dbReference>
<feature type="transmembrane region" description="Helical" evidence="7">
    <location>
        <begin position="169"/>
        <end position="188"/>
    </location>
</feature>
<dbReference type="CDD" id="cd06261">
    <property type="entry name" value="TM_PBP2"/>
    <property type="match status" value="1"/>
</dbReference>
<evidence type="ECO:0000256" key="4">
    <source>
        <dbReference type="ARBA" id="ARBA00022989"/>
    </source>
</evidence>
<evidence type="ECO:0000256" key="2">
    <source>
        <dbReference type="ARBA" id="ARBA00022448"/>
    </source>
</evidence>
<evidence type="ECO:0000256" key="3">
    <source>
        <dbReference type="ARBA" id="ARBA00022692"/>
    </source>
</evidence>
<name>A0A075W2N0_GALSU</name>
<geneLocation type="plastid" evidence="9"/>
<keyword evidence="5" id="KW-0764">Sulfate transport</keyword>
<dbReference type="GO" id="GO:0042170">
    <property type="term" value="C:plastid membrane"/>
    <property type="evidence" value="ECO:0007669"/>
    <property type="project" value="UniProtKB-SubCell"/>
</dbReference>
<dbReference type="GO" id="GO:0015419">
    <property type="term" value="F:ABC-type sulfate transporter activity"/>
    <property type="evidence" value="ECO:0007669"/>
    <property type="project" value="InterPro"/>
</dbReference>
<dbReference type="KEGG" id="gsl:JL72_p036"/>
<gene>
    <name evidence="9" type="primary">cysT</name>
</gene>
<keyword evidence="4 7" id="KW-1133">Transmembrane helix</keyword>
<dbReference type="InterPro" id="IPR005667">
    <property type="entry name" value="Sulph_transpt2"/>
</dbReference>
<feature type="transmembrane region" description="Helical" evidence="7">
    <location>
        <begin position="94"/>
        <end position="112"/>
    </location>
</feature>
<feature type="transmembrane region" description="Helical" evidence="7">
    <location>
        <begin position="124"/>
        <end position="149"/>
    </location>
</feature>
<evidence type="ECO:0000256" key="7">
    <source>
        <dbReference type="SAM" id="Phobius"/>
    </source>
</evidence>
<feature type="transmembrane region" description="Helical" evidence="7">
    <location>
        <begin position="12"/>
        <end position="33"/>
    </location>
</feature>
<proteinExistence type="predicted"/>
<feature type="transmembrane region" description="Helical" evidence="7">
    <location>
        <begin position="239"/>
        <end position="261"/>
    </location>
</feature>
<dbReference type="GO" id="GO:0005886">
    <property type="term" value="C:plasma membrane"/>
    <property type="evidence" value="ECO:0007669"/>
    <property type="project" value="InterPro"/>
</dbReference>
<dbReference type="InterPro" id="IPR035906">
    <property type="entry name" value="MetI-like_sf"/>
</dbReference>
<dbReference type="InterPro" id="IPR011865">
    <property type="entry name" value="CysT_permease"/>
</dbReference>
<dbReference type="Pfam" id="PF00528">
    <property type="entry name" value="BPD_transp_1"/>
    <property type="match status" value="1"/>
</dbReference>
<dbReference type="GeneID" id="20005687"/>
<dbReference type="NCBIfam" id="TIGR02139">
    <property type="entry name" value="permease_CysT"/>
    <property type="match status" value="1"/>
</dbReference>
<dbReference type="AlphaFoldDB" id="A0A075W2N0"/>
<dbReference type="PANTHER" id="PTHR30406">
    <property type="entry name" value="SULFATE TRANSPORT SYSTEM PERMEASE PROTEIN"/>
    <property type="match status" value="1"/>
</dbReference>
<dbReference type="PROSITE" id="PS50928">
    <property type="entry name" value="ABC_TM1"/>
    <property type="match status" value="1"/>
</dbReference>
<dbReference type="EMBL" id="KJ700459">
    <property type="protein sequence ID" value="AIG92613.1"/>
    <property type="molecule type" value="Genomic_DNA"/>
</dbReference>
<keyword evidence="3 7" id="KW-0812">Transmembrane</keyword>
<sequence>MLIPFRYFKTLNPLLLIIYFSTVLFLPILNLILNVFKLPLNQILSIATNPVALSAYYLTLKLSLIATLINLFFGSCIAYVLTYISFWGKSFIDILIDIPMALPTSLAGLAFYKTYQADSIFSKIFKLQLIYSPNAIIMVMIFVSLPFIIRNLQPILLELDSNKEIQESAICLGANSWQIFLFVIFPYIKPSLITGSVLSFARSIGEFGSIIIISSNLPYKDLVVSVLIAQKLEQYDYQSATVIGTIMLFISLFILLLLNLLDRSSYD</sequence>
<evidence type="ECO:0000313" key="9">
    <source>
        <dbReference type="EMBL" id="AIG92613.1"/>
    </source>
</evidence>
<accession>A0A075W2N0</accession>
<feature type="transmembrane region" description="Helical" evidence="7">
    <location>
        <begin position="65"/>
        <end position="88"/>
    </location>
</feature>
<keyword evidence="2" id="KW-0813">Transport</keyword>
<comment type="subcellular location">
    <subcellularLocation>
        <location evidence="1">Plastid membrane</location>
        <topology evidence="1">Multi-pass membrane protein</topology>
    </subcellularLocation>
</comment>
<evidence type="ECO:0000256" key="5">
    <source>
        <dbReference type="ARBA" id="ARBA00023032"/>
    </source>
</evidence>
<evidence type="ECO:0000256" key="1">
    <source>
        <dbReference type="ARBA" id="ARBA00004446"/>
    </source>
</evidence>
<keyword evidence="9" id="KW-0934">Plastid</keyword>
<feature type="domain" description="ABC transmembrane type-1" evidence="8">
    <location>
        <begin position="56"/>
        <end position="258"/>
    </location>
</feature>
<organism evidence="9">
    <name type="scientific">Galdieria sulphuraria</name>
    <name type="common">Red alga</name>
    <dbReference type="NCBI Taxonomy" id="130081"/>
    <lineage>
        <taxon>Eukaryota</taxon>
        <taxon>Rhodophyta</taxon>
        <taxon>Bangiophyceae</taxon>
        <taxon>Galdieriales</taxon>
        <taxon>Galdieriaceae</taxon>
        <taxon>Galdieria</taxon>
    </lineage>
</organism>
<reference evidence="9" key="1">
    <citation type="journal article" date="2015" name="Genome Biol. Evol.">
        <title>Extreme features of the Galdieria sulphuraria organellar genomes: a consequence of polyextremophily?</title>
        <authorList>
            <person name="Jain K."/>
            <person name="Krause K."/>
            <person name="Grewe F."/>
            <person name="Nelson G.F."/>
            <person name="Weber A.P."/>
            <person name="Christensen A.C."/>
            <person name="Mower J.P."/>
        </authorList>
    </citation>
    <scope>NUCLEOTIDE SEQUENCE</scope>
    <source>
        <strain evidence="9">074W</strain>
    </source>
</reference>
<evidence type="ECO:0000259" key="8">
    <source>
        <dbReference type="PROSITE" id="PS50928"/>
    </source>
</evidence>
<dbReference type="NCBIfam" id="TIGR00969">
    <property type="entry name" value="3a0106s02"/>
    <property type="match status" value="1"/>
</dbReference>
<keyword evidence="6 7" id="KW-0472">Membrane</keyword>
<dbReference type="PANTHER" id="PTHR30406:SF8">
    <property type="entry name" value="SULFATE TRANSPORT SYSTEM PERMEASE PROTEIN CYST"/>
    <property type="match status" value="1"/>
</dbReference>
<evidence type="ECO:0000256" key="6">
    <source>
        <dbReference type="ARBA" id="ARBA00023136"/>
    </source>
</evidence>
<protein>
    <submittedName>
        <fullName evidence="9">Sulfate transport system permease protein</fullName>
    </submittedName>
</protein>